<protein>
    <recommendedName>
        <fullName evidence="2">DUF7582 domain-containing protein</fullName>
    </recommendedName>
</protein>
<evidence type="ECO:0000313" key="3">
    <source>
        <dbReference type="EMBL" id="OAQ95085.1"/>
    </source>
</evidence>
<dbReference type="EMBL" id="LSBI01000001">
    <property type="protein sequence ID" value="OAQ95085.1"/>
    <property type="molecule type" value="Genomic_DNA"/>
</dbReference>
<evidence type="ECO:0000259" key="2">
    <source>
        <dbReference type="Pfam" id="PF24483"/>
    </source>
</evidence>
<dbReference type="STRING" id="33203.A0A179HX41"/>
<name>A0A179HX41_PURLI</name>
<evidence type="ECO:0000256" key="1">
    <source>
        <dbReference type="SAM" id="MobiDB-lite"/>
    </source>
</evidence>
<dbReference type="GeneID" id="28883328"/>
<comment type="caution">
    <text evidence="3">The sequence shown here is derived from an EMBL/GenBank/DDBJ whole genome shotgun (WGS) entry which is preliminary data.</text>
</comment>
<dbReference type="Proteomes" id="UP000078340">
    <property type="component" value="Unassembled WGS sequence"/>
</dbReference>
<evidence type="ECO:0000313" key="4">
    <source>
        <dbReference type="Proteomes" id="UP000078340"/>
    </source>
</evidence>
<sequence length="558" mass="58911">MAARPSLGSESAAAAVAVPVLATSSAASLSSSSSSKHPRSMALKDHISSPLEAGPSVLDAHHLPPHLVPALEHAAGRLARRALHLTLVVVRRDYQLPAAAPPPYGSPGFLSPVTPVTPPSAGAASGASKFTLTSVSAGLKGLVRSRSRGNLLETGQHHHGHKHSGSTLSSPRSTASLRSLRARWPLSPTTPLLSSPPPMTPCTTSSSATGTSDDLCTRPFKLRLMHAPDLPLRAQKDLHSALTKAEKRFPTRGPQLSPAASPAAYCLPGALFNASLLQNEVLFSTEGLTLVALDHLYSVKSALSVYSTTRSPLRLEDAVDELRRFVLASRGAKISKADLLRSYDWLGVSSAAVEDLDAMYRRAYGGPEGAGAIVGIRRPLPPLPVSRPAKPAVVEPILWVQDDDYFCGMQEEPWVPETEVEESMIGIAITTPESVKRCLPPRGPTLRLQTSFETLPRFPLSMAQGGGTWDGDVTARPFDGRRAFAPDACGNTSSLDQMLFGGGGGGGGISSITPTTCNPGTVTPNEYDEISPVTRSEWGFLILDDAFKGGRTVAVETC</sequence>
<dbReference type="Pfam" id="PF24483">
    <property type="entry name" value="DUF7582"/>
    <property type="match status" value="1"/>
</dbReference>
<dbReference type="OMA" id="TTRGEWG"/>
<gene>
    <name evidence="3" type="ORF">VFPFJ_01194</name>
</gene>
<feature type="compositionally biased region" description="Low complexity" evidence="1">
    <location>
        <begin position="165"/>
        <end position="193"/>
    </location>
</feature>
<feature type="domain" description="DUF7582" evidence="2">
    <location>
        <begin position="218"/>
        <end position="365"/>
    </location>
</feature>
<proteinExistence type="predicted"/>
<feature type="region of interest" description="Disordered" evidence="1">
    <location>
        <begin position="153"/>
        <end position="210"/>
    </location>
</feature>
<feature type="compositionally biased region" description="Low complexity" evidence="1">
    <location>
        <begin position="201"/>
        <end position="210"/>
    </location>
</feature>
<dbReference type="KEGG" id="plj:28883328"/>
<accession>A0A179HX41</accession>
<organism evidence="3 4">
    <name type="scientific">Purpureocillium lilacinum</name>
    <name type="common">Paecilomyces lilacinus</name>
    <dbReference type="NCBI Taxonomy" id="33203"/>
    <lineage>
        <taxon>Eukaryota</taxon>
        <taxon>Fungi</taxon>
        <taxon>Dikarya</taxon>
        <taxon>Ascomycota</taxon>
        <taxon>Pezizomycotina</taxon>
        <taxon>Sordariomycetes</taxon>
        <taxon>Hypocreomycetidae</taxon>
        <taxon>Hypocreales</taxon>
        <taxon>Ophiocordycipitaceae</taxon>
        <taxon>Purpureocillium</taxon>
    </lineage>
</organism>
<reference evidence="3 4" key="1">
    <citation type="submission" date="2016-02" db="EMBL/GenBank/DDBJ databases">
        <title>Biosynthesis of antibiotic leucinostatins and their inhibition on Phytophthora in bio-control Purpureocillium lilacinum.</title>
        <authorList>
            <person name="Wang G."/>
            <person name="Liu Z."/>
            <person name="Lin R."/>
            <person name="Li E."/>
            <person name="Mao Z."/>
            <person name="Ling J."/>
            <person name="Yin W."/>
            <person name="Xie B."/>
        </authorList>
    </citation>
    <scope>NUCLEOTIDE SEQUENCE [LARGE SCALE GENOMIC DNA]</scope>
    <source>
        <strain evidence="3">PLFJ-1</strain>
    </source>
</reference>
<dbReference type="InterPro" id="IPR056004">
    <property type="entry name" value="DUF7582"/>
</dbReference>
<dbReference type="AlphaFoldDB" id="A0A179HX41"/>